<dbReference type="Proteomes" id="UP000423396">
    <property type="component" value="Chromosome"/>
</dbReference>
<sequence length="829" mass="91078">MNRKAIMLFLLTLILFSTSFDTVYHRTTFSAPYGNFPPITAIEWGSLVQPQNVTPGDFNVPLYVVIKADVIGASLLSTTYQPFGQALIPINGYILSANKTQSVIVFFVTVPLNVSPGLYKVFLSINYTYDNSIFEATTQIPIYISSVIYPKVIFQWGNGEFVSPGQGISPLTVTVENPSNKVVSNVIISAELPKGIYSLTGSRIINFTVSAVQPYSAISVSQYVNVTSEISPGSYRVNYTLTFTDELGGVHMATYNNGTLVLFPKEPLIAKSYPISLKPGQISTFIVYLNSTGALLTSFSVNSQSVMIVGYNVTTPITFSGVLPISISVYVPYGTTPGIYPLTITGTYIYGGTQYSFTIPDYVEVGINTTGPEVVSLEWVSYPYLGSSSQAELTVFNPLPYPIYSVNVSTHSVETGQPYYVIQEIPPYGNVQIPISLLVPDNASSLLCLYFNINYYSEYGEFTSSSKIIVPVYSKPLISLSLVPSTVVQGQQSEVLLEIRNLVNQSLFDLRVNVLFSDIQVVGATNTTIYQLSPSYTDSIPYSIYVPPYLSPGVYPVQVTISYYYSGIQNTQVFTLPLVVTSAQNGINVYISPSTLYYQVSQNLTITLFNNNNYTVTNAFLKIFTNSQLLSLSQTQFEINAIPPYHNYTITVHTFSPISATETLPLSLSLQYQTPNGFVTYNENLSLLITGLISIQILQPSVTEVNGSYIFQATLLNDGNTQANNVIIYYPGGSTYIGQLPTASPLPISLTLTSNSSHIPIVILYQTPTYQTVNITYTYNGPITVLQTTNTTTSHQNLFGVALLFGIPVIVVVIIIYLLLKRRKTDENI</sequence>
<name>A0A650CMR6_9CREN</name>
<protein>
    <recommendedName>
        <fullName evidence="4">S-layer protein</fullName>
    </recommendedName>
</protein>
<feature type="transmembrane region" description="Helical" evidence="1">
    <location>
        <begin position="798"/>
        <end position="820"/>
    </location>
</feature>
<dbReference type="PANTHER" id="PTHR35902:SF3">
    <property type="entry name" value="NPCBM-ASSOCIATED, NEW3 DOMAIN OF ALPHA-GALACTOSIDASE"/>
    <property type="match status" value="1"/>
</dbReference>
<dbReference type="AlphaFoldDB" id="A0A650CMR6"/>
<dbReference type="PANTHER" id="PTHR35902">
    <property type="entry name" value="S-LAYER DOMAIN-LIKE PROTEIN-RELATED"/>
    <property type="match status" value="1"/>
</dbReference>
<reference evidence="2 3" key="1">
    <citation type="submission" date="2019-10" db="EMBL/GenBank/DDBJ databases">
        <title>Genome Sequences from Six Type Strain Members of the Archaeal Family Sulfolobaceae: Acidianus ambivalens, Acidianus infernus, Metallosphaera prunae, Stygiolobus azoricus, Sulfolobus metallicus, and Sulfurisphaera ohwakuensis.</title>
        <authorList>
            <person name="Counts J.A."/>
            <person name="Kelly R.M."/>
        </authorList>
    </citation>
    <scope>NUCLEOTIDE SEQUENCE [LARGE SCALE GENOMIC DNA]</scope>
    <source>
        <strain evidence="2 3">FC6</strain>
    </source>
</reference>
<dbReference type="GeneID" id="42798103"/>
<keyword evidence="1" id="KW-1133">Transmembrane helix</keyword>
<evidence type="ECO:0000313" key="2">
    <source>
        <dbReference type="EMBL" id="QGR19129.1"/>
    </source>
</evidence>
<organism evidence="2 3">
    <name type="scientific">Stygiolobus azoricus</name>
    <dbReference type="NCBI Taxonomy" id="41675"/>
    <lineage>
        <taxon>Archaea</taxon>
        <taxon>Thermoproteota</taxon>
        <taxon>Thermoprotei</taxon>
        <taxon>Sulfolobales</taxon>
        <taxon>Sulfolobaceae</taxon>
        <taxon>Stygiolobus</taxon>
    </lineage>
</organism>
<evidence type="ECO:0008006" key="4">
    <source>
        <dbReference type="Google" id="ProtNLM"/>
    </source>
</evidence>
<dbReference type="OrthoDB" id="34599at2157"/>
<evidence type="ECO:0000313" key="3">
    <source>
        <dbReference type="Proteomes" id="UP000423396"/>
    </source>
</evidence>
<dbReference type="RefSeq" id="WP_156005579.1">
    <property type="nucleotide sequence ID" value="NZ_CP045483.1"/>
</dbReference>
<keyword evidence="3" id="KW-1185">Reference proteome</keyword>
<proteinExistence type="predicted"/>
<evidence type="ECO:0000256" key="1">
    <source>
        <dbReference type="SAM" id="Phobius"/>
    </source>
</evidence>
<gene>
    <name evidence="2" type="ORF">D1868_03485</name>
</gene>
<dbReference type="EMBL" id="CP045483">
    <property type="protein sequence ID" value="QGR19129.1"/>
    <property type="molecule type" value="Genomic_DNA"/>
</dbReference>
<keyword evidence="1" id="KW-0812">Transmembrane</keyword>
<accession>A0A650CMR6</accession>
<dbReference type="KEGG" id="sazo:D1868_03485"/>
<keyword evidence="1" id="KW-0472">Membrane</keyword>